<evidence type="ECO:0000256" key="2">
    <source>
        <dbReference type="ARBA" id="ARBA00022490"/>
    </source>
</evidence>
<dbReference type="PANTHER" id="PTHR22957">
    <property type="entry name" value="TBC1 DOMAIN FAMILY MEMBER GTPASE-ACTIVATING PROTEIN"/>
    <property type="match status" value="1"/>
</dbReference>
<dbReference type="Pfam" id="PF00566">
    <property type="entry name" value="RabGAP-TBC"/>
    <property type="match status" value="1"/>
</dbReference>
<comment type="similarity">
    <text evidence="5">Belongs to the BUB2 family.</text>
</comment>
<keyword evidence="4" id="KW-0131">Cell cycle</keyword>
<keyword evidence="8" id="KW-1185">Reference proteome</keyword>
<dbReference type="Proteomes" id="UP000249464">
    <property type="component" value="Unassembled WGS sequence"/>
</dbReference>
<dbReference type="PANTHER" id="PTHR22957:SF263">
    <property type="entry name" value="MITOTIC CHECK POINT PROTEIN BUB2"/>
    <property type="match status" value="1"/>
</dbReference>
<dbReference type="Gene3D" id="1.10.8.270">
    <property type="entry name" value="putative rabgap domain of human tbc1 domain family member 14 like domains"/>
    <property type="match status" value="1"/>
</dbReference>
<dbReference type="InterPro" id="IPR035969">
    <property type="entry name" value="Rab-GAP_TBC_sf"/>
</dbReference>
<evidence type="ECO:0000313" key="8">
    <source>
        <dbReference type="Proteomes" id="UP000249464"/>
    </source>
</evidence>
<dbReference type="InterPro" id="IPR000195">
    <property type="entry name" value="Rab-GAP-TBC_dom"/>
</dbReference>
<evidence type="ECO:0000256" key="3">
    <source>
        <dbReference type="ARBA" id="ARBA00023212"/>
    </source>
</evidence>
<protein>
    <submittedName>
        <fullName evidence="7">BQ5605_C005g03667 protein</fullName>
    </submittedName>
</protein>
<proteinExistence type="inferred from homology"/>
<keyword evidence="3" id="KW-0206">Cytoskeleton</keyword>
<evidence type="ECO:0000313" key="7">
    <source>
        <dbReference type="EMBL" id="SGY77557.1"/>
    </source>
</evidence>
<name>A0A2X0PDL4_9BASI</name>
<dbReference type="PROSITE" id="PS50086">
    <property type="entry name" value="TBC_RABGAP"/>
    <property type="match status" value="1"/>
</dbReference>
<comment type="subcellular location">
    <subcellularLocation>
        <location evidence="1">Cytoplasm</location>
        <location evidence="1">Cytoskeleton</location>
    </subcellularLocation>
</comment>
<dbReference type="AlphaFoldDB" id="A0A2X0PDL4"/>
<reference evidence="7 8" key="1">
    <citation type="submission" date="2016-11" db="EMBL/GenBank/DDBJ databases">
        <authorList>
            <person name="Jaros S."/>
            <person name="Januszkiewicz K."/>
            <person name="Wedrychowicz H."/>
        </authorList>
    </citation>
    <scope>NUCLEOTIDE SEQUENCE [LARGE SCALE GENOMIC DNA]</scope>
</reference>
<keyword evidence="2" id="KW-0963">Cytoplasm</keyword>
<dbReference type="EMBL" id="FQNC01000047">
    <property type="protein sequence ID" value="SGY77557.1"/>
    <property type="molecule type" value="Genomic_DNA"/>
</dbReference>
<dbReference type="STRING" id="796604.A0A2X0PDL4"/>
<dbReference type="GO" id="GO:0005856">
    <property type="term" value="C:cytoskeleton"/>
    <property type="evidence" value="ECO:0007669"/>
    <property type="project" value="UniProtKB-SubCell"/>
</dbReference>
<evidence type="ECO:0000256" key="1">
    <source>
        <dbReference type="ARBA" id="ARBA00004245"/>
    </source>
</evidence>
<dbReference type="SUPFAM" id="SSF47923">
    <property type="entry name" value="Ypt/Rab-GAP domain of gyp1p"/>
    <property type="match status" value="3"/>
</dbReference>
<dbReference type="SMART" id="SM00164">
    <property type="entry name" value="TBC"/>
    <property type="match status" value="1"/>
</dbReference>
<evidence type="ECO:0000256" key="4">
    <source>
        <dbReference type="ARBA" id="ARBA00023306"/>
    </source>
</evidence>
<accession>A0A2X0PDL4</accession>
<evidence type="ECO:0000259" key="6">
    <source>
        <dbReference type="PROSITE" id="PS50086"/>
    </source>
</evidence>
<feature type="domain" description="Rab-GAP TBC" evidence="6">
    <location>
        <begin position="81"/>
        <end position="318"/>
    </location>
</feature>
<dbReference type="FunFam" id="1.10.8.270:FF:000035">
    <property type="entry name" value="Cell cycle arrest protein BUB2"/>
    <property type="match status" value="1"/>
</dbReference>
<organism evidence="7 8">
    <name type="scientific">Microbotryum silenes-dioicae</name>
    <dbReference type="NCBI Taxonomy" id="796604"/>
    <lineage>
        <taxon>Eukaryota</taxon>
        <taxon>Fungi</taxon>
        <taxon>Dikarya</taxon>
        <taxon>Basidiomycota</taxon>
        <taxon>Pucciniomycotina</taxon>
        <taxon>Microbotryomycetes</taxon>
        <taxon>Microbotryales</taxon>
        <taxon>Microbotryaceae</taxon>
        <taxon>Microbotryum</taxon>
    </lineage>
</organism>
<dbReference type="GO" id="GO:0005096">
    <property type="term" value="F:GTPase activator activity"/>
    <property type="evidence" value="ECO:0007669"/>
    <property type="project" value="TreeGrafter"/>
</dbReference>
<evidence type="ECO:0000256" key="5">
    <source>
        <dbReference type="ARBA" id="ARBA00061049"/>
    </source>
</evidence>
<sequence>MVSVNTSHSPAKAHGPPVTLTRVARAASAPAPVSSWSTKGLAYVRLLSPAPTITSKYLDSPSERIKQLRQLILLESLPAGEEGARLRPLVWKLLLSLNELPPHDEHHYDRLFRDDDMHPLLDVKTYYSLVTHHPSFSATHRSSRDPSPMFSKIRNDTFRTLATDLEFKDRVGEDRLVRLLEAFVWRQLDATAEQDDRLGPLSASSSIDPRTPYVQGMNVLAAPFLYVLPTQIEAFACFSTFIEHHAPRYVRPTLDGVHAGLHLVDLCLAVLDEPLHAHLLSHRLTAELYAFPSLLTFCASTPPLHEVLELWDFLLSWGVGLNVVCVVAQLWLMRDGLLVSNSPMKLLRTLPPLRSKDIIPLVVQFIGELDQELYTSVMRHPWDDGLRF</sequence>
<gene>
    <name evidence="7" type="primary">BQ5605_C005g03667</name>
    <name evidence="7" type="ORF">BQ5605_C005G03667</name>
</gene>
<dbReference type="Gene3D" id="1.10.472.80">
    <property type="entry name" value="Ypt/Rab-GAP domain of gyp1p, domain 3"/>
    <property type="match status" value="1"/>
</dbReference>